<evidence type="ECO:0000256" key="1">
    <source>
        <dbReference type="SAM" id="SignalP"/>
    </source>
</evidence>
<dbReference type="OrthoDB" id="5774155at2759"/>
<feature type="chain" id="PRO_5002336167" description="DUF7622 domain-containing protein" evidence="1">
    <location>
        <begin position="20"/>
        <end position="272"/>
    </location>
</feature>
<organism evidence="3 4">
    <name type="scientific">Dictyocaulus viviparus</name>
    <name type="common">Bovine lungworm</name>
    <dbReference type="NCBI Taxonomy" id="29172"/>
    <lineage>
        <taxon>Eukaryota</taxon>
        <taxon>Metazoa</taxon>
        <taxon>Ecdysozoa</taxon>
        <taxon>Nematoda</taxon>
        <taxon>Chromadorea</taxon>
        <taxon>Rhabditida</taxon>
        <taxon>Rhabditina</taxon>
        <taxon>Rhabditomorpha</taxon>
        <taxon>Strongyloidea</taxon>
        <taxon>Metastrongylidae</taxon>
        <taxon>Dictyocaulus</taxon>
    </lineage>
</organism>
<dbReference type="AlphaFoldDB" id="A0A0D8XWI5"/>
<gene>
    <name evidence="3" type="ORF">DICVIV_04851</name>
</gene>
<dbReference type="EMBL" id="KN716248">
    <property type="protein sequence ID" value="KJH49013.1"/>
    <property type="molecule type" value="Genomic_DNA"/>
</dbReference>
<evidence type="ECO:0000313" key="3">
    <source>
        <dbReference type="EMBL" id="KJH49013.1"/>
    </source>
</evidence>
<dbReference type="InterPro" id="IPR056039">
    <property type="entry name" value="DUF7622"/>
</dbReference>
<name>A0A0D8XWI5_DICVI</name>
<feature type="signal peptide" evidence="1">
    <location>
        <begin position="1"/>
        <end position="19"/>
    </location>
</feature>
<dbReference type="Proteomes" id="UP000053766">
    <property type="component" value="Unassembled WGS sequence"/>
</dbReference>
<accession>A0A0D8XWI5</accession>
<evidence type="ECO:0000259" key="2">
    <source>
        <dbReference type="Pfam" id="PF24602"/>
    </source>
</evidence>
<feature type="domain" description="DUF7622" evidence="2">
    <location>
        <begin position="227"/>
        <end position="265"/>
    </location>
</feature>
<dbReference type="PANTHER" id="PTHR37433:SF21">
    <property type="entry name" value="DUF281 DOMAIN-CONTAINING PROTEIN"/>
    <property type="match status" value="1"/>
</dbReference>
<evidence type="ECO:0000313" key="4">
    <source>
        <dbReference type="Proteomes" id="UP000053766"/>
    </source>
</evidence>
<keyword evidence="4" id="KW-1185">Reference proteome</keyword>
<dbReference type="PANTHER" id="PTHR37433">
    <property type="entry name" value="PROTEIN CBG25136-RELATED"/>
    <property type="match status" value="1"/>
</dbReference>
<reference evidence="4" key="2">
    <citation type="journal article" date="2016" name="Sci. Rep.">
        <title>Dictyocaulus viviparus genome, variome and transcriptome elucidate lungworm biology and support future intervention.</title>
        <authorList>
            <person name="McNulty S.N."/>
            <person name="Strube C."/>
            <person name="Rosa B.A."/>
            <person name="Martin J.C."/>
            <person name="Tyagi R."/>
            <person name="Choi Y.J."/>
            <person name="Wang Q."/>
            <person name="Hallsworth Pepin K."/>
            <person name="Zhang X."/>
            <person name="Ozersky P."/>
            <person name="Wilson R.K."/>
            <person name="Sternberg P.W."/>
            <person name="Gasser R.B."/>
            <person name="Mitreva M."/>
        </authorList>
    </citation>
    <scope>NUCLEOTIDE SEQUENCE [LARGE SCALE GENOMIC DNA]</scope>
    <source>
        <strain evidence="4">HannoverDv2000</strain>
    </source>
</reference>
<protein>
    <recommendedName>
        <fullName evidence="2">DUF7622 domain-containing protein</fullName>
    </recommendedName>
</protein>
<proteinExistence type="predicted"/>
<keyword evidence="1" id="KW-0732">Signal</keyword>
<dbReference type="Pfam" id="PF24602">
    <property type="entry name" value="DUF7622"/>
    <property type="match status" value="1"/>
</dbReference>
<sequence length="272" mass="30817">MTLFSSLLILFVVYDDVISLIHCKKCGYDFELEEETCDTDCMGTVCYYLEYYYSQPERLLTRKGCISGRAPSNGCRINQNGQMLCLCEQSELLKLTIILNFYSGDFCNEKKSTLVENIPTTLPFQVCKREFMNGIDPIQRWTPPCAGNFCVYKKSMFTHENGTIGYSHSMDCSISSDFDMFFTGLPFLFYPNCCAKLMYGGQMDEVICYGSMPDASEAVFPTEGLIECYADFMSKHLPYIPTRKLCAGQFCVISASPHGDVYRYCTGGSFIM</sequence>
<reference evidence="3 4" key="1">
    <citation type="submission" date="2013-11" db="EMBL/GenBank/DDBJ databases">
        <title>Draft genome of the bovine lungworm Dictyocaulus viviparus.</title>
        <authorList>
            <person name="Mitreva M."/>
        </authorList>
    </citation>
    <scope>NUCLEOTIDE SEQUENCE [LARGE SCALE GENOMIC DNA]</scope>
    <source>
        <strain evidence="3 4">HannoverDv2000</strain>
    </source>
</reference>